<dbReference type="AlphaFoldDB" id="A0AA37UKW3"/>
<evidence type="ECO:0000256" key="1">
    <source>
        <dbReference type="SAM" id="Phobius"/>
    </source>
</evidence>
<proteinExistence type="predicted"/>
<keyword evidence="1" id="KW-0472">Membrane</keyword>
<dbReference type="Proteomes" id="UP001157161">
    <property type="component" value="Unassembled WGS sequence"/>
</dbReference>
<evidence type="ECO:0000313" key="3">
    <source>
        <dbReference type="Proteomes" id="UP001157161"/>
    </source>
</evidence>
<gene>
    <name evidence="2" type="ORF">GCM10025875_00260</name>
</gene>
<keyword evidence="3" id="KW-1185">Reference proteome</keyword>
<reference evidence="2" key="2">
    <citation type="submission" date="2023-02" db="EMBL/GenBank/DDBJ databases">
        <authorList>
            <person name="Sun Q."/>
            <person name="Mori K."/>
        </authorList>
    </citation>
    <scope>NUCLEOTIDE SEQUENCE</scope>
    <source>
        <strain evidence="2">NBRC 112290</strain>
    </source>
</reference>
<comment type="caution">
    <text evidence="2">The sequence shown here is derived from an EMBL/GenBank/DDBJ whole genome shotgun (WGS) entry which is preliminary data.</text>
</comment>
<organism evidence="2 3">
    <name type="scientific">Litorihabitans aurantiacus</name>
    <dbReference type="NCBI Taxonomy" id="1930061"/>
    <lineage>
        <taxon>Bacteria</taxon>
        <taxon>Bacillati</taxon>
        <taxon>Actinomycetota</taxon>
        <taxon>Actinomycetes</taxon>
        <taxon>Micrococcales</taxon>
        <taxon>Beutenbergiaceae</taxon>
        <taxon>Litorihabitans</taxon>
    </lineage>
</organism>
<name>A0AA37UKW3_9MICO</name>
<sequence>MNARRGIVWRTVVIAVVGLVTISPLYWMLAVAFSTRAELLGAGRCGCGRAR</sequence>
<keyword evidence="1" id="KW-1133">Transmembrane helix</keyword>
<keyword evidence="1" id="KW-0812">Transmembrane</keyword>
<dbReference type="RefSeq" id="WP_284248455.1">
    <property type="nucleotide sequence ID" value="NZ_BSUM01000001.1"/>
</dbReference>
<feature type="transmembrane region" description="Helical" evidence="1">
    <location>
        <begin position="7"/>
        <end position="29"/>
    </location>
</feature>
<dbReference type="EMBL" id="BSUM01000001">
    <property type="protein sequence ID" value="GMA30034.1"/>
    <property type="molecule type" value="Genomic_DNA"/>
</dbReference>
<protein>
    <submittedName>
        <fullName evidence="2">Uncharacterized protein</fullName>
    </submittedName>
</protein>
<evidence type="ECO:0000313" key="2">
    <source>
        <dbReference type="EMBL" id="GMA30034.1"/>
    </source>
</evidence>
<accession>A0AA37UKW3</accession>
<reference evidence="2" key="1">
    <citation type="journal article" date="2014" name="Int. J. Syst. Evol. Microbiol.">
        <title>Complete genome sequence of Corynebacterium casei LMG S-19264T (=DSM 44701T), isolated from a smear-ripened cheese.</title>
        <authorList>
            <consortium name="US DOE Joint Genome Institute (JGI-PGF)"/>
            <person name="Walter F."/>
            <person name="Albersmeier A."/>
            <person name="Kalinowski J."/>
            <person name="Ruckert C."/>
        </authorList>
    </citation>
    <scope>NUCLEOTIDE SEQUENCE</scope>
    <source>
        <strain evidence="2">NBRC 112290</strain>
    </source>
</reference>